<evidence type="ECO:0000256" key="1">
    <source>
        <dbReference type="ARBA" id="ARBA00022679"/>
    </source>
</evidence>
<dbReference type="SUPFAM" id="SSF55729">
    <property type="entry name" value="Acyl-CoA N-acyltransferases (Nat)"/>
    <property type="match status" value="1"/>
</dbReference>
<protein>
    <recommendedName>
        <fullName evidence="3">N-acetyltransferase domain-containing protein</fullName>
    </recommendedName>
</protein>
<evidence type="ECO:0000313" key="4">
    <source>
        <dbReference type="EMBL" id="GGJ27997.1"/>
    </source>
</evidence>
<reference evidence="5" key="1">
    <citation type="journal article" date="2019" name="Int. J. Syst. Evol. Microbiol.">
        <title>The Global Catalogue of Microorganisms (GCM) 10K type strain sequencing project: providing services to taxonomists for standard genome sequencing and annotation.</title>
        <authorList>
            <consortium name="The Broad Institute Genomics Platform"/>
            <consortium name="The Broad Institute Genome Sequencing Center for Infectious Disease"/>
            <person name="Wu L."/>
            <person name="Ma J."/>
        </authorList>
    </citation>
    <scope>NUCLEOTIDE SEQUENCE [LARGE SCALE GENOMIC DNA]</scope>
    <source>
        <strain evidence="5">JCM 14370</strain>
    </source>
</reference>
<dbReference type="PANTHER" id="PTHR43420:SF47">
    <property type="entry name" value="N-ACETYLTRANSFERASE DOMAIN-CONTAINING PROTEIN"/>
    <property type="match status" value="1"/>
</dbReference>
<keyword evidence="5" id="KW-1185">Reference proteome</keyword>
<evidence type="ECO:0000313" key="5">
    <source>
        <dbReference type="Proteomes" id="UP000632222"/>
    </source>
</evidence>
<gene>
    <name evidence="4" type="ORF">GCM10008938_12580</name>
</gene>
<dbReference type="PANTHER" id="PTHR43420">
    <property type="entry name" value="ACETYLTRANSFERASE"/>
    <property type="match status" value="1"/>
</dbReference>
<evidence type="ECO:0000256" key="2">
    <source>
        <dbReference type="ARBA" id="ARBA00023315"/>
    </source>
</evidence>
<dbReference type="InterPro" id="IPR050680">
    <property type="entry name" value="YpeA/RimI_acetyltransf"/>
</dbReference>
<dbReference type="Gene3D" id="3.40.630.30">
    <property type="match status" value="1"/>
</dbReference>
<accession>A0ABQ2CWN0</accession>
<feature type="domain" description="N-acetyltransferase" evidence="3">
    <location>
        <begin position="1"/>
        <end position="144"/>
    </location>
</feature>
<dbReference type="CDD" id="cd04301">
    <property type="entry name" value="NAT_SF"/>
    <property type="match status" value="1"/>
</dbReference>
<dbReference type="PROSITE" id="PS51186">
    <property type="entry name" value="GNAT"/>
    <property type="match status" value="1"/>
</dbReference>
<dbReference type="Pfam" id="PF00583">
    <property type="entry name" value="Acetyltransf_1"/>
    <property type="match status" value="1"/>
</dbReference>
<dbReference type="InterPro" id="IPR016181">
    <property type="entry name" value="Acyl_CoA_acyltransferase"/>
</dbReference>
<comment type="caution">
    <text evidence="4">The sequence shown here is derived from an EMBL/GenBank/DDBJ whole genome shotgun (WGS) entry which is preliminary data.</text>
</comment>
<dbReference type="InterPro" id="IPR000182">
    <property type="entry name" value="GNAT_dom"/>
</dbReference>
<evidence type="ECO:0000259" key="3">
    <source>
        <dbReference type="PROSITE" id="PS51186"/>
    </source>
</evidence>
<dbReference type="EMBL" id="BMOD01000003">
    <property type="protein sequence ID" value="GGJ27997.1"/>
    <property type="molecule type" value="Genomic_DNA"/>
</dbReference>
<sequence length="144" mass="16209">MRHFIPEDTRALADLMFAAYQGTTDFQPGSTLRDALEQIEKTIAGEYGEFLPQASYVLTEEDVPISATLVTFWKPFRSPLLAFSMTHPEHKGQGLAAMLLKASMHDLYHDGYNQLSLLVTDGNTPAQRLYQRLGFKVFEPADIK</sequence>
<proteinExistence type="predicted"/>
<organism evidence="4 5">
    <name type="scientific">Deinococcus roseus</name>
    <dbReference type="NCBI Taxonomy" id="392414"/>
    <lineage>
        <taxon>Bacteria</taxon>
        <taxon>Thermotogati</taxon>
        <taxon>Deinococcota</taxon>
        <taxon>Deinococci</taxon>
        <taxon>Deinococcales</taxon>
        <taxon>Deinococcaceae</taxon>
        <taxon>Deinococcus</taxon>
    </lineage>
</organism>
<keyword evidence="2" id="KW-0012">Acyltransferase</keyword>
<keyword evidence="1" id="KW-0808">Transferase</keyword>
<dbReference type="Proteomes" id="UP000632222">
    <property type="component" value="Unassembled WGS sequence"/>
</dbReference>
<name>A0ABQ2CWN0_9DEIO</name>
<dbReference type="RefSeq" id="WP_189001483.1">
    <property type="nucleotide sequence ID" value="NZ_BMOD01000003.1"/>
</dbReference>